<protein>
    <recommendedName>
        <fullName evidence="4">BTB domain-containing protein</fullName>
    </recommendedName>
</protein>
<feature type="compositionally biased region" description="Low complexity" evidence="1">
    <location>
        <begin position="79"/>
        <end position="103"/>
    </location>
</feature>
<dbReference type="Proteomes" id="UP000313359">
    <property type="component" value="Unassembled WGS sequence"/>
</dbReference>
<dbReference type="Gene3D" id="3.30.710.10">
    <property type="entry name" value="Potassium Channel Kv1.1, Chain A"/>
    <property type="match status" value="1"/>
</dbReference>
<dbReference type="AlphaFoldDB" id="A0A5C2S5N3"/>
<dbReference type="STRING" id="1328759.A0A5C2S5N3"/>
<accession>A0A5C2S5N3</accession>
<sequence>MNSPTSTTYHTMSWESDEETRMAPAPFNNPWADTIVRTMDNVDFHVFRWMLEDASPVFASMFTSPRPSKARNLRSPVVSTASPPDSGDSSGEGSAAASPAPISISETSRTLETLLRPYYPFPSPPTFTSFDDAQPVLLAAYKLQLTRIAPTLAQAALPHIKQNPLRAYAFALRYGMEDLARLAAHEFLAVENPDIPADSEELEDMTVRQYRRLVVYRRECAAALQDLIGPTNMSLKKESEYSGRVSEWLPKYSGRVSEWLPKDTVWTWFGCRSCVKGHSGACPRECTQHGTASWFRAHWGRIGDRLRARPSPDAIEDPRLLSQALSSVRCDACNEVAYTQLLRLMELLAEEIERRFAQVPLQVL</sequence>
<keyword evidence="3" id="KW-1185">Reference proteome</keyword>
<dbReference type="OrthoDB" id="3357985at2759"/>
<name>A0A5C2S5N3_9APHY</name>
<evidence type="ECO:0000313" key="2">
    <source>
        <dbReference type="EMBL" id="RPD58981.1"/>
    </source>
</evidence>
<evidence type="ECO:0000313" key="3">
    <source>
        <dbReference type="Proteomes" id="UP000313359"/>
    </source>
</evidence>
<evidence type="ECO:0008006" key="4">
    <source>
        <dbReference type="Google" id="ProtNLM"/>
    </source>
</evidence>
<feature type="compositionally biased region" description="Polar residues" evidence="1">
    <location>
        <begin position="1"/>
        <end position="14"/>
    </location>
</feature>
<evidence type="ECO:0000256" key="1">
    <source>
        <dbReference type="SAM" id="MobiDB-lite"/>
    </source>
</evidence>
<reference evidence="2" key="1">
    <citation type="journal article" date="2018" name="Genome Biol. Evol.">
        <title>Genomics and development of Lentinus tigrinus, a white-rot wood-decaying mushroom with dimorphic fruiting bodies.</title>
        <authorList>
            <person name="Wu B."/>
            <person name="Xu Z."/>
            <person name="Knudson A."/>
            <person name="Carlson A."/>
            <person name="Chen N."/>
            <person name="Kovaka S."/>
            <person name="LaButti K."/>
            <person name="Lipzen A."/>
            <person name="Pennachio C."/>
            <person name="Riley R."/>
            <person name="Schakwitz W."/>
            <person name="Umezawa K."/>
            <person name="Ohm R.A."/>
            <person name="Grigoriev I.V."/>
            <person name="Nagy L.G."/>
            <person name="Gibbons J."/>
            <person name="Hibbett D."/>
        </authorList>
    </citation>
    <scope>NUCLEOTIDE SEQUENCE [LARGE SCALE GENOMIC DNA]</scope>
    <source>
        <strain evidence="2">ALCF2SS1-6</strain>
    </source>
</reference>
<dbReference type="InterPro" id="IPR011333">
    <property type="entry name" value="SKP1/BTB/POZ_sf"/>
</dbReference>
<dbReference type="EMBL" id="ML122272">
    <property type="protein sequence ID" value="RPD58981.1"/>
    <property type="molecule type" value="Genomic_DNA"/>
</dbReference>
<feature type="region of interest" description="Disordered" evidence="1">
    <location>
        <begin position="65"/>
        <end position="103"/>
    </location>
</feature>
<proteinExistence type="predicted"/>
<gene>
    <name evidence="2" type="ORF">L227DRAFT_654372</name>
</gene>
<feature type="region of interest" description="Disordered" evidence="1">
    <location>
        <begin position="1"/>
        <end position="22"/>
    </location>
</feature>
<organism evidence="2 3">
    <name type="scientific">Lentinus tigrinus ALCF2SS1-6</name>
    <dbReference type="NCBI Taxonomy" id="1328759"/>
    <lineage>
        <taxon>Eukaryota</taxon>
        <taxon>Fungi</taxon>
        <taxon>Dikarya</taxon>
        <taxon>Basidiomycota</taxon>
        <taxon>Agaricomycotina</taxon>
        <taxon>Agaricomycetes</taxon>
        <taxon>Polyporales</taxon>
        <taxon>Polyporaceae</taxon>
        <taxon>Lentinus</taxon>
    </lineage>
</organism>